<evidence type="ECO:0000259" key="1">
    <source>
        <dbReference type="Pfam" id="PF14111"/>
    </source>
</evidence>
<evidence type="ECO:0000313" key="2">
    <source>
        <dbReference type="EMBL" id="KAK3193191.1"/>
    </source>
</evidence>
<dbReference type="EMBL" id="JANJYJ010000008">
    <property type="protein sequence ID" value="KAK3193191.1"/>
    <property type="molecule type" value="Genomic_DNA"/>
</dbReference>
<dbReference type="AlphaFoldDB" id="A0AAD9ZUM3"/>
<feature type="domain" description="DUF4283" evidence="1">
    <location>
        <begin position="49"/>
        <end position="109"/>
    </location>
</feature>
<dbReference type="Pfam" id="PF14111">
    <property type="entry name" value="DUF4283"/>
    <property type="match status" value="1"/>
</dbReference>
<reference evidence="2" key="1">
    <citation type="journal article" date="2023" name="Plant J.">
        <title>Genome sequences and population genomics provide insights into the demographic history, inbreeding, and mutation load of two 'living fossil' tree species of Dipteronia.</title>
        <authorList>
            <person name="Feng Y."/>
            <person name="Comes H.P."/>
            <person name="Chen J."/>
            <person name="Zhu S."/>
            <person name="Lu R."/>
            <person name="Zhang X."/>
            <person name="Li P."/>
            <person name="Qiu J."/>
            <person name="Olsen K.M."/>
            <person name="Qiu Y."/>
        </authorList>
    </citation>
    <scope>NUCLEOTIDE SEQUENCE</scope>
    <source>
        <strain evidence="2">NBL</strain>
    </source>
</reference>
<dbReference type="Proteomes" id="UP001281410">
    <property type="component" value="Unassembled WGS sequence"/>
</dbReference>
<keyword evidence="3" id="KW-1185">Reference proteome</keyword>
<proteinExistence type="predicted"/>
<name>A0AAD9ZUM3_9ROSI</name>
<dbReference type="InterPro" id="IPR025558">
    <property type="entry name" value="DUF4283"/>
</dbReference>
<protein>
    <recommendedName>
        <fullName evidence="1">DUF4283 domain-containing protein</fullName>
    </recommendedName>
</protein>
<gene>
    <name evidence="2" type="ORF">Dsin_024501</name>
</gene>
<comment type="caution">
    <text evidence="2">The sequence shown here is derived from an EMBL/GenBank/DDBJ whole genome shotgun (WGS) entry which is preliminary data.</text>
</comment>
<organism evidence="2 3">
    <name type="scientific">Dipteronia sinensis</name>
    <dbReference type="NCBI Taxonomy" id="43782"/>
    <lineage>
        <taxon>Eukaryota</taxon>
        <taxon>Viridiplantae</taxon>
        <taxon>Streptophyta</taxon>
        <taxon>Embryophyta</taxon>
        <taxon>Tracheophyta</taxon>
        <taxon>Spermatophyta</taxon>
        <taxon>Magnoliopsida</taxon>
        <taxon>eudicotyledons</taxon>
        <taxon>Gunneridae</taxon>
        <taxon>Pentapetalae</taxon>
        <taxon>rosids</taxon>
        <taxon>malvids</taxon>
        <taxon>Sapindales</taxon>
        <taxon>Sapindaceae</taxon>
        <taxon>Hippocastanoideae</taxon>
        <taxon>Acereae</taxon>
        <taxon>Dipteronia</taxon>
    </lineage>
</organism>
<evidence type="ECO:0000313" key="3">
    <source>
        <dbReference type="Proteomes" id="UP001281410"/>
    </source>
</evidence>
<accession>A0AAD9ZUM3</accession>
<sequence length="127" mass="14409">MNAEEVARLCEALTLKEKDGPLMALGASMKEDGEKRLGLRMSGKLLSAKLVNREAFFGVFPRIWRTLEEVDTEVIDGNIFSFTFRNERDRQQVLNGGLWSFDKVLLVLEVPVRKGEIQGMQFNKAAF</sequence>